<dbReference type="CDD" id="cd04508">
    <property type="entry name" value="Tudor_SF"/>
    <property type="match status" value="1"/>
</dbReference>
<evidence type="ECO:0000313" key="3">
    <source>
        <dbReference type="Proteomes" id="UP001215280"/>
    </source>
</evidence>
<dbReference type="GO" id="GO:0006338">
    <property type="term" value="P:chromatin remodeling"/>
    <property type="evidence" value="ECO:0007669"/>
    <property type="project" value="UniProtKB-ARBA"/>
</dbReference>
<dbReference type="Gene3D" id="2.40.50.40">
    <property type="match status" value="1"/>
</dbReference>
<gene>
    <name evidence="2" type="ORF">DFH07DRAFT_980903</name>
</gene>
<accession>A0AAD7NUK4</accession>
<reference evidence="2" key="1">
    <citation type="submission" date="2023-03" db="EMBL/GenBank/DDBJ databases">
        <title>Massive genome expansion in bonnet fungi (Mycena s.s.) driven by repeated elements and novel gene families across ecological guilds.</title>
        <authorList>
            <consortium name="Lawrence Berkeley National Laboratory"/>
            <person name="Harder C.B."/>
            <person name="Miyauchi S."/>
            <person name="Viragh M."/>
            <person name="Kuo A."/>
            <person name="Thoen E."/>
            <person name="Andreopoulos B."/>
            <person name="Lu D."/>
            <person name="Skrede I."/>
            <person name="Drula E."/>
            <person name="Henrissat B."/>
            <person name="Morin E."/>
            <person name="Kohler A."/>
            <person name="Barry K."/>
            <person name="LaButti K."/>
            <person name="Morin E."/>
            <person name="Salamov A."/>
            <person name="Lipzen A."/>
            <person name="Mereny Z."/>
            <person name="Hegedus B."/>
            <person name="Baldrian P."/>
            <person name="Stursova M."/>
            <person name="Weitz H."/>
            <person name="Taylor A."/>
            <person name="Grigoriev I.V."/>
            <person name="Nagy L.G."/>
            <person name="Martin F."/>
            <person name="Kauserud H."/>
        </authorList>
    </citation>
    <scope>NUCLEOTIDE SEQUENCE</scope>
    <source>
        <strain evidence="2">CBHHK188m</strain>
    </source>
</reference>
<dbReference type="Gene3D" id="2.30.30.140">
    <property type="match status" value="1"/>
</dbReference>
<keyword evidence="3" id="KW-1185">Reference proteome</keyword>
<evidence type="ECO:0000259" key="1">
    <source>
        <dbReference type="PROSITE" id="PS50013"/>
    </source>
</evidence>
<comment type="caution">
    <text evidence="2">The sequence shown here is derived from an EMBL/GenBank/DDBJ whole genome shotgun (WGS) entry which is preliminary data.</text>
</comment>
<dbReference type="InterPro" id="IPR000953">
    <property type="entry name" value="Chromo/chromo_shadow_dom"/>
</dbReference>
<organism evidence="2 3">
    <name type="scientific">Mycena maculata</name>
    <dbReference type="NCBI Taxonomy" id="230809"/>
    <lineage>
        <taxon>Eukaryota</taxon>
        <taxon>Fungi</taxon>
        <taxon>Dikarya</taxon>
        <taxon>Basidiomycota</taxon>
        <taxon>Agaricomycotina</taxon>
        <taxon>Agaricomycetes</taxon>
        <taxon>Agaricomycetidae</taxon>
        <taxon>Agaricales</taxon>
        <taxon>Marasmiineae</taxon>
        <taxon>Mycenaceae</taxon>
        <taxon>Mycena</taxon>
    </lineage>
</organism>
<dbReference type="AlphaFoldDB" id="A0AAD7NUK4"/>
<dbReference type="Proteomes" id="UP001215280">
    <property type="component" value="Unassembled WGS sequence"/>
</dbReference>
<dbReference type="SUPFAM" id="SSF54160">
    <property type="entry name" value="Chromo domain-like"/>
    <property type="match status" value="1"/>
</dbReference>
<dbReference type="InterPro" id="IPR016197">
    <property type="entry name" value="Chromo-like_dom_sf"/>
</dbReference>
<sequence>MTEDFYVKKVLKARLDSGRRRQDKYWSYFTSWENYESSENSWERTENFRGSKYALKLFWKNVDIGGRDHKNLSLFKVGEVIELRESSTPSKDVPKRKPGPGRSSAGLLGTKVFALWAEDQHYYAAEVQQRQGKKYLVKFYEDHSELTVSLKEMRPCSGLRPSDTVIQMADEIRVFAVGEDGTLTLKKRADVTAVKLSAWAVENEWQDRMLSHKDIICASG</sequence>
<protein>
    <recommendedName>
        <fullName evidence="1">Chromo domain-containing protein</fullName>
    </recommendedName>
</protein>
<dbReference type="InterPro" id="IPR041297">
    <property type="entry name" value="Crb2_Tudor"/>
</dbReference>
<dbReference type="Pfam" id="PF18115">
    <property type="entry name" value="Tudor_3"/>
    <property type="match status" value="1"/>
</dbReference>
<dbReference type="PROSITE" id="PS50013">
    <property type="entry name" value="CHROMO_2"/>
    <property type="match status" value="1"/>
</dbReference>
<dbReference type="SUPFAM" id="SSF63748">
    <property type="entry name" value="Tudor/PWWP/MBT"/>
    <property type="match status" value="1"/>
</dbReference>
<proteinExistence type="predicted"/>
<dbReference type="EMBL" id="JARJLG010000012">
    <property type="protein sequence ID" value="KAJ7776628.1"/>
    <property type="molecule type" value="Genomic_DNA"/>
</dbReference>
<evidence type="ECO:0000313" key="2">
    <source>
        <dbReference type="EMBL" id="KAJ7776628.1"/>
    </source>
</evidence>
<name>A0AAD7NUK4_9AGAR</name>
<feature type="domain" description="Chromo" evidence="1">
    <location>
        <begin position="5"/>
        <end position="70"/>
    </location>
</feature>